<dbReference type="GO" id="GO:0016301">
    <property type="term" value="F:kinase activity"/>
    <property type="evidence" value="ECO:0007669"/>
    <property type="project" value="UniProtKB-KW"/>
</dbReference>
<evidence type="ECO:0000313" key="1">
    <source>
        <dbReference type="EMBL" id="MBR7784501.1"/>
    </source>
</evidence>
<dbReference type="CDD" id="cd12914">
    <property type="entry name" value="PDC1_DGC_like"/>
    <property type="match status" value="1"/>
</dbReference>
<feature type="non-terminal residue" evidence="1">
    <location>
        <position position="118"/>
    </location>
</feature>
<comment type="caution">
    <text evidence="1">The sequence shown here is derived from an EMBL/GenBank/DDBJ whole genome shotgun (WGS) entry which is preliminary data.</text>
</comment>
<dbReference type="AlphaFoldDB" id="A0A941DV08"/>
<name>A0A941DV08_9BURK</name>
<accession>A0A941DV08</accession>
<keyword evidence="1" id="KW-0808">Transferase</keyword>
<dbReference type="InterPro" id="IPR029151">
    <property type="entry name" value="Sensor-like_sf"/>
</dbReference>
<dbReference type="Proteomes" id="UP000680067">
    <property type="component" value="Unassembled WGS sequence"/>
</dbReference>
<protein>
    <submittedName>
        <fullName evidence="1">Hybrid sensor histidine kinase/response regulator</fullName>
    </submittedName>
</protein>
<dbReference type="EMBL" id="JAGSPN010000278">
    <property type="protein sequence ID" value="MBR7784501.1"/>
    <property type="molecule type" value="Genomic_DNA"/>
</dbReference>
<organism evidence="1 2">
    <name type="scientific">Undibacterium luofuense</name>
    <dbReference type="NCBI Taxonomy" id="2828733"/>
    <lineage>
        <taxon>Bacteria</taxon>
        <taxon>Pseudomonadati</taxon>
        <taxon>Pseudomonadota</taxon>
        <taxon>Betaproteobacteria</taxon>
        <taxon>Burkholderiales</taxon>
        <taxon>Oxalobacteraceae</taxon>
        <taxon>Undibacterium</taxon>
    </lineage>
</organism>
<sequence length="118" mass="13303">MSADYLTKQLSTEDFHQMLSEKVVFFPAIEVISVLDVHGNVVSSSRMFPAPKYNLADRDYFQVQRDSPSVGIYLSNPVRSKATGEWLFFLSHRLTGSDGEFIGVVIVGLSPIFYAQMY</sequence>
<gene>
    <name evidence="1" type="ORF">KDM89_20410</name>
</gene>
<keyword evidence="2" id="KW-1185">Reference proteome</keyword>
<proteinExistence type="predicted"/>
<evidence type="ECO:0000313" key="2">
    <source>
        <dbReference type="Proteomes" id="UP000680067"/>
    </source>
</evidence>
<keyword evidence="1" id="KW-0418">Kinase</keyword>
<dbReference type="SUPFAM" id="SSF103190">
    <property type="entry name" value="Sensory domain-like"/>
    <property type="match status" value="1"/>
</dbReference>
<dbReference type="Gene3D" id="3.30.450.20">
    <property type="entry name" value="PAS domain"/>
    <property type="match status" value="1"/>
</dbReference>
<reference evidence="1" key="1">
    <citation type="submission" date="2021-04" db="EMBL/GenBank/DDBJ databases">
        <title>novel species isolated from subtropical streams in China.</title>
        <authorList>
            <person name="Lu H."/>
        </authorList>
    </citation>
    <scope>NUCLEOTIDE SEQUENCE</scope>
    <source>
        <strain evidence="1">LFS511W</strain>
    </source>
</reference>